<dbReference type="Gene3D" id="1.10.630.10">
    <property type="entry name" value="Cytochrome P450"/>
    <property type="match status" value="1"/>
</dbReference>
<keyword evidence="8 13" id="KW-0560">Oxidoreductase</keyword>
<comment type="similarity">
    <text evidence="3 13">Belongs to the cytochrome P450 family.</text>
</comment>
<organism evidence="14 15">
    <name type="scientific">Cephalotus follicularis</name>
    <name type="common">Albany pitcher plant</name>
    <dbReference type="NCBI Taxonomy" id="3775"/>
    <lineage>
        <taxon>Eukaryota</taxon>
        <taxon>Viridiplantae</taxon>
        <taxon>Streptophyta</taxon>
        <taxon>Embryophyta</taxon>
        <taxon>Tracheophyta</taxon>
        <taxon>Spermatophyta</taxon>
        <taxon>Magnoliopsida</taxon>
        <taxon>eudicotyledons</taxon>
        <taxon>Gunneridae</taxon>
        <taxon>Pentapetalae</taxon>
        <taxon>rosids</taxon>
        <taxon>fabids</taxon>
        <taxon>Oxalidales</taxon>
        <taxon>Cephalotaceae</taxon>
        <taxon>Cephalotus</taxon>
    </lineage>
</organism>
<evidence type="ECO:0000256" key="1">
    <source>
        <dbReference type="ARBA" id="ARBA00001971"/>
    </source>
</evidence>
<accession>A0A1Q3B8Z0</accession>
<dbReference type="Pfam" id="PF00067">
    <property type="entry name" value="p450"/>
    <property type="match status" value="1"/>
</dbReference>
<evidence type="ECO:0000313" key="15">
    <source>
        <dbReference type="Proteomes" id="UP000187406"/>
    </source>
</evidence>
<protein>
    <submittedName>
        <fullName evidence="14">p450 domain-containing protein</fullName>
    </submittedName>
</protein>
<dbReference type="PROSITE" id="PS00086">
    <property type="entry name" value="CYTOCHROME_P450"/>
    <property type="match status" value="1"/>
</dbReference>
<evidence type="ECO:0000256" key="6">
    <source>
        <dbReference type="ARBA" id="ARBA00022723"/>
    </source>
</evidence>
<dbReference type="GO" id="GO:0016020">
    <property type="term" value="C:membrane"/>
    <property type="evidence" value="ECO:0007669"/>
    <property type="project" value="UniProtKB-SubCell"/>
</dbReference>
<dbReference type="InterPro" id="IPR017972">
    <property type="entry name" value="Cyt_P450_CS"/>
</dbReference>
<dbReference type="FunFam" id="1.10.630.10:FF:000026">
    <property type="entry name" value="Cytochrome P450 82C4"/>
    <property type="match status" value="1"/>
</dbReference>
<dbReference type="GO" id="GO:0005506">
    <property type="term" value="F:iron ion binding"/>
    <property type="evidence" value="ECO:0007669"/>
    <property type="project" value="InterPro"/>
</dbReference>
<dbReference type="InterPro" id="IPR036396">
    <property type="entry name" value="Cyt_P450_sf"/>
</dbReference>
<evidence type="ECO:0000256" key="2">
    <source>
        <dbReference type="ARBA" id="ARBA00004370"/>
    </source>
</evidence>
<dbReference type="GO" id="GO:0004497">
    <property type="term" value="F:monooxygenase activity"/>
    <property type="evidence" value="ECO:0007669"/>
    <property type="project" value="UniProtKB-KW"/>
</dbReference>
<comment type="cofactor">
    <cofactor evidence="1 12">
        <name>heme</name>
        <dbReference type="ChEBI" id="CHEBI:30413"/>
    </cofactor>
</comment>
<evidence type="ECO:0000256" key="9">
    <source>
        <dbReference type="ARBA" id="ARBA00023004"/>
    </source>
</evidence>
<evidence type="ECO:0000313" key="14">
    <source>
        <dbReference type="EMBL" id="GAV64243.1"/>
    </source>
</evidence>
<evidence type="ECO:0000256" key="4">
    <source>
        <dbReference type="ARBA" id="ARBA00022617"/>
    </source>
</evidence>
<dbReference type="EMBL" id="BDDD01000338">
    <property type="protein sequence ID" value="GAV64243.1"/>
    <property type="molecule type" value="Genomic_DNA"/>
</dbReference>
<evidence type="ECO:0000256" key="10">
    <source>
        <dbReference type="ARBA" id="ARBA00023033"/>
    </source>
</evidence>
<dbReference type="GO" id="GO:0020037">
    <property type="term" value="F:heme binding"/>
    <property type="evidence" value="ECO:0007669"/>
    <property type="project" value="InterPro"/>
</dbReference>
<keyword evidence="7" id="KW-1133">Transmembrane helix</keyword>
<dbReference type="PRINTS" id="PR00463">
    <property type="entry name" value="EP450I"/>
</dbReference>
<dbReference type="OrthoDB" id="2789670at2759"/>
<name>A0A1Q3B8Z0_CEPFO</name>
<dbReference type="Proteomes" id="UP000187406">
    <property type="component" value="Unassembled WGS sequence"/>
</dbReference>
<dbReference type="STRING" id="3775.A0A1Q3B8Z0"/>
<evidence type="ECO:0000256" key="12">
    <source>
        <dbReference type="PIRSR" id="PIRSR602401-1"/>
    </source>
</evidence>
<dbReference type="PRINTS" id="PR00385">
    <property type="entry name" value="P450"/>
</dbReference>
<keyword evidence="11" id="KW-0472">Membrane</keyword>
<dbReference type="SUPFAM" id="SSF48264">
    <property type="entry name" value="Cytochrome P450"/>
    <property type="match status" value="1"/>
</dbReference>
<proteinExistence type="inferred from homology"/>
<keyword evidence="10 13" id="KW-0503">Monooxygenase</keyword>
<dbReference type="PANTHER" id="PTHR47947">
    <property type="entry name" value="CYTOCHROME P450 82C3-RELATED"/>
    <property type="match status" value="1"/>
</dbReference>
<keyword evidence="9 12" id="KW-0408">Iron</keyword>
<feature type="binding site" description="axial binding residue" evidence="12">
    <location>
        <position position="305"/>
    </location>
    <ligand>
        <name>heme</name>
        <dbReference type="ChEBI" id="CHEBI:30413"/>
    </ligand>
    <ligandPart>
        <name>Fe</name>
        <dbReference type="ChEBI" id="CHEBI:18248"/>
    </ligandPart>
</feature>
<evidence type="ECO:0000256" key="8">
    <source>
        <dbReference type="ARBA" id="ARBA00023002"/>
    </source>
</evidence>
<dbReference type="GO" id="GO:0016705">
    <property type="term" value="F:oxidoreductase activity, acting on paired donors, with incorporation or reduction of molecular oxygen"/>
    <property type="evidence" value="ECO:0007669"/>
    <property type="project" value="InterPro"/>
</dbReference>
<keyword evidence="6 12" id="KW-0479">Metal-binding</keyword>
<keyword evidence="15" id="KW-1185">Reference proteome</keyword>
<evidence type="ECO:0000256" key="3">
    <source>
        <dbReference type="ARBA" id="ARBA00010617"/>
    </source>
</evidence>
<dbReference type="PANTHER" id="PTHR47947:SF26">
    <property type="entry name" value="CYTOCHROME P450"/>
    <property type="match status" value="1"/>
</dbReference>
<reference evidence="15" key="1">
    <citation type="submission" date="2016-04" db="EMBL/GenBank/DDBJ databases">
        <title>Cephalotus genome sequencing.</title>
        <authorList>
            <person name="Fukushima K."/>
            <person name="Hasebe M."/>
            <person name="Fang X."/>
        </authorList>
    </citation>
    <scope>NUCLEOTIDE SEQUENCE [LARGE SCALE GENOMIC DNA]</scope>
    <source>
        <strain evidence="15">cv. St1</strain>
    </source>
</reference>
<dbReference type="InterPro" id="IPR002401">
    <property type="entry name" value="Cyt_P450_E_grp-I"/>
</dbReference>
<comment type="caution">
    <text evidence="14">The sequence shown here is derived from an EMBL/GenBank/DDBJ whole genome shotgun (WGS) entry which is preliminary data.</text>
</comment>
<feature type="non-terminal residue" evidence="14">
    <location>
        <position position="1"/>
    </location>
</feature>
<evidence type="ECO:0000256" key="5">
    <source>
        <dbReference type="ARBA" id="ARBA00022692"/>
    </source>
</evidence>
<sequence length="372" mass="42427">HTHVREYEVKASLKELYQYWVNKKDTSNKALVEMKRWFKTLAMNVILTILVGKPRDEDSGGLIETVAKFFELTGMYVVADALPILRRIDIGGHEREMMQTAKELDHFAQGWLEKHKQRRVSGAVKAGEEDFMDIMLSILDKADEFPNHDADTINKSTCLGLLLAGFDTISVTLTWSLSLLLNNRHTLKKVQEEIDTHVGRERQMRESDINNLTYLQAIIKETLRLYPPTPLSLPHESMEDCTLNGYHIPKGTGLLVNLSKIQRDPRVWTDPCEFQPERFLTTHKHIDVRGHNFELIPFGAGRRICPGISYALQVLHLTLASLLHGFEITTLSDELVDMTEGAGLTSLKINPLEVLFTPRLPAHLYGYYDEAH</sequence>
<evidence type="ECO:0000256" key="13">
    <source>
        <dbReference type="RuleBase" id="RU000461"/>
    </source>
</evidence>
<gene>
    <name evidence="14" type="ORF">CFOL_v3_07761</name>
</gene>
<evidence type="ECO:0000256" key="7">
    <source>
        <dbReference type="ARBA" id="ARBA00022989"/>
    </source>
</evidence>
<dbReference type="AlphaFoldDB" id="A0A1Q3B8Z0"/>
<keyword evidence="4 12" id="KW-0349">Heme</keyword>
<keyword evidence="5" id="KW-0812">Transmembrane</keyword>
<dbReference type="InterPro" id="IPR050651">
    <property type="entry name" value="Plant_Cytochrome_P450_Monoox"/>
</dbReference>
<comment type="subcellular location">
    <subcellularLocation>
        <location evidence="2">Membrane</location>
    </subcellularLocation>
</comment>
<dbReference type="InterPro" id="IPR001128">
    <property type="entry name" value="Cyt_P450"/>
</dbReference>
<dbReference type="InParanoid" id="A0A1Q3B8Z0"/>
<evidence type="ECO:0000256" key="11">
    <source>
        <dbReference type="ARBA" id="ARBA00023136"/>
    </source>
</evidence>